<gene>
    <name evidence="1" type="ORF">HanXRQr2_Chr17g0815661</name>
</gene>
<dbReference type="EMBL" id="MNCJ02000332">
    <property type="protein sequence ID" value="KAF5756519.1"/>
    <property type="molecule type" value="Genomic_DNA"/>
</dbReference>
<dbReference type="AlphaFoldDB" id="A0A9K3GW57"/>
<dbReference type="Proteomes" id="UP000215914">
    <property type="component" value="Unassembled WGS sequence"/>
</dbReference>
<reference evidence="1" key="2">
    <citation type="submission" date="2020-06" db="EMBL/GenBank/DDBJ databases">
        <title>Helianthus annuus Genome sequencing and assembly Release 2.</title>
        <authorList>
            <person name="Gouzy J."/>
            <person name="Langlade N."/>
            <person name="Munos S."/>
        </authorList>
    </citation>
    <scope>NUCLEOTIDE SEQUENCE</scope>
    <source>
        <tissue evidence="1">Leaves</tissue>
    </source>
</reference>
<reference evidence="1" key="1">
    <citation type="journal article" date="2017" name="Nature">
        <title>The sunflower genome provides insights into oil metabolism, flowering and Asterid evolution.</title>
        <authorList>
            <person name="Badouin H."/>
            <person name="Gouzy J."/>
            <person name="Grassa C.J."/>
            <person name="Murat F."/>
            <person name="Staton S.E."/>
            <person name="Cottret L."/>
            <person name="Lelandais-Briere C."/>
            <person name="Owens G.L."/>
            <person name="Carrere S."/>
            <person name="Mayjonade B."/>
            <person name="Legrand L."/>
            <person name="Gill N."/>
            <person name="Kane N.C."/>
            <person name="Bowers J.E."/>
            <person name="Hubner S."/>
            <person name="Bellec A."/>
            <person name="Berard A."/>
            <person name="Berges H."/>
            <person name="Blanchet N."/>
            <person name="Boniface M.C."/>
            <person name="Brunel D."/>
            <person name="Catrice O."/>
            <person name="Chaidir N."/>
            <person name="Claudel C."/>
            <person name="Donnadieu C."/>
            <person name="Faraut T."/>
            <person name="Fievet G."/>
            <person name="Helmstetter N."/>
            <person name="King M."/>
            <person name="Knapp S.J."/>
            <person name="Lai Z."/>
            <person name="Le Paslier M.C."/>
            <person name="Lippi Y."/>
            <person name="Lorenzon L."/>
            <person name="Mandel J.R."/>
            <person name="Marage G."/>
            <person name="Marchand G."/>
            <person name="Marquand E."/>
            <person name="Bret-Mestries E."/>
            <person name="Morien E."/>
            <person name="Nambeesan S."/>
            <person name="Nguyen T."/>
            <person name="Pegot-Espagnet P."/>
            <person name="Pouilly N."/>
            <person name="Raftis F."/>
            <person name="Sallet E."/>
            <person name="Schiex T."/>
            <person name="Thomas J."/>
            <person name="Vandecasteele C."/>
            <person name="Vares D."/>
            <person name="Vear F."/>
            <person name="Vautrin S."/>
            <person name="Crespi M."/>
            <person name="Mangin B."/>
            <person name="Burke J.M."/>
            <person name="Salse J."/>
            <person name="Munos S."/>
            <person name="Vincourt P."/>
            <person name="Rieseberg L.H."/>
            <person name="Langlade N.B."/>
        </authorList>
    </citation>
    <scope>NUCLEOTIDE SEQUENCE</scope>
    <source>
        <tissue evidence="1">Leaves</tissue>
    </source>
</reference>
<name>A0A9K3GW57_HELAN</name>
<proteinExistence type="predicted"/>
<protein>
    <submittedName>
        <fullName evidence="1">Uncharacterized protein</fullName>
    </submittedName>
</protein>
<organism evidence="1 2">
    <name type="scientific">Helianthus annuus</name>
    <name type="common">Common sunflower</name>
    <dbReference type="NCBI Taxonomy" id="4232"/>
    <lineage>
        <taxon>Eukaryota</taxon>
        <taxon>Viridiplantae</taxon>
        <taxon>Streptophyta</taxon>
        <taxon>Embryophyta</taxon>
        <taxon>Tracheophyta</taxon>
        <taxon>Spermatophyta</taxon>
        <taxon>Magnoliopsida</taxon>
        <taxon>eudicotyledons</taxon>
        <taxon>Gunneridae</taxon>
        <taxon>Pentapetalae</taxon>
        <taxon>asterids</taxon>
        <taxon>campanulids</taxon>
        <taxon>Asterales</taxon>
        <taxon>Asteraceae</taxon>
        <taxon>Asteroideae</taxon>
        <taxon>Heliantheae alliance</taxon>
        <taxon>Heliantheae</taxon>
        <taxon>Helianthus</taxon>
    </lineage>
</organism>
<evidence type="ECO:0000313" key="2">
    <source>
        <dbReference type="Proteomes" id="UP000215914"/>
    </source>
</evidence>
<dbReference type="Gramene" id="mRNA:HanXRQr2_Chr17g0815661">
    <property type="protein sequence ID" value="CDS:HanXRQr2_Chr17g0815661.1"/>
    <property type="gene ID" value="HanXRQr2_Chr17g0815661"/>
</dbReference>
<accession>A0A9K3GW57</accession>
<keyword evidence="2" id="KW-1185">Reference proteome</keyword>
<evidence type="ECO:0000313" key="1">
    <source>
        <dbReference type="EMBL" id="KAF5756519.1"/>
    </source>
</evidence>
<comment type="caution">
    <text evidence="1">The sequence shown here is derived from an EMBL/GenBank/DDBJ whole genome shotgun (WGS) entry which is preliminary data.</text>
</comment>
<sequence>MAHTLFGQFLDTPLASHTLPLCQTRISILHYSYYTLRHCHSLLLLLHNYFHGYSHCCLYHKSTYHSPKTVCHSFLVAPPCTHCRCCSRCFPL</sequence>